<evidence type="ECO:0000256" key="3">
    <source>
        <dbReference type="PROSITE-ProRule" id="PRU00283"/>
    </source>
</evidence>
<keyword evidence="3" id="KW-0505">Motor protein</keyword>
<proteinExistence type="inferred from homology"/>
<sequence>MNIHVIGRIRPKNRGEGLPLQLEASNRVAARPGGPYYGFSELFTQKSTTYDVFKGSVGAMVDLFLGGFNVCLLICGESGAGKSYSLAGDGQSKAGLVPIMIDHIFTRLMKDSHGSNKKMSLSNPRLSMQVVEIYNEVIKDLMELPGQRSASLVLKEDAHKGVYIERASSAIIKDNTQANREFRQAWGRRTEASSDYGPAVHHSAVFCQIEMEVRIGSSPQPFKSKFTVVELPGLERLVSDSEHLSLQGGPHLTKALVALKQVVTALSSNPYPDRVIRYNESKLTQLLQEELGGNCHTRALVCLKPESDPDVTAEVLKFSNSLAQVKNFPIVNDSLAQALLTQTRARNMDLKAQAGVGQTITTTIPAVDDSESEIRRLQTENLVLIDQNERLSLKVDQLTNKFGQVTSNKTDLSQQLLLSEEEKLKVSQSLVEMQIENNKIKEEAEATNFELTNKIILLENQLVEIHNERDRHNRAAKGAKERLNEMETDRKDLADEYVVLKTNYLALTNEHKKECHRNENLAIELLNLVNNKAALMRQVMVLTNGDPSMVDDPNAEIARVKALVNQNSSGKIKTDQILGTQRDREMVEERLFASQRKFDSEITRLKNEHGDDYKKYESRMSTLMKELADTRTLARERQQKISELNAKLITLRGEKEALETQTNRLQHKVKDLGEDFRARLVKYVEDIAEYVDKGSGVPGHHQEKRMRDYVDSMLKDIRRSHREREDQLSHAAQAYRKRLQTTTHSYEQVLIAYRNLRQTCEARGFDRVDLGPGEDELRLGDSEVQSSHLKELDRTKGELGKVKNELDAVKLRYGLFGGDGKENFADLTTVSARSDLWGALRKQLREFTLNTQQQLEQERARLLSENQVLQQQLKESQDYIDCHLVRYKQEILRLRQLLGMSEAEVAAAHTRSRKK</sequence>
<comment type="similarity">
    <text evidence="3">Belongs to the TRAFAC class myosin-kinesin ATPase superfamily. Kinesin family.</text>
</comment>
<protein>
    <submittedName>
        <fullName evidence="7 8">Coiled-coil domain-containing protein 78</fullName>
    </submittedName>
</protein>
<dbReference type="InterPro" id="IPR039873">
    <property type="entry name" value="CCDC78"/>
</dbReference>
<dbReference type="InterPro" id="IPR027417">
    <property type="entry name" value="P-loop_NTPase"/>
</dbReference>
<keyword evidence="6" id="KW-1185">Reference proteome</keyword>
<accession>A0ABM0JAG3</accession>
<feature type="coiled-coil region" evidence="4">
    <location>
        <begin position="430"/>
        <end position="538"/>
    </location>
</feature>
<name>A0ABM0JAG3_APLCA</name>
<dbReference type="RefSeq" id="XP_005089166.1">
    <property type="nucleotide sequence ID" value="XM_005089109.3"/>
</dbReference>
<feature type="coiled-coil region" evidence="4">
    <location>
        <begin position="845"/>
        <end position="872"/>
    </location>
</feature>
<dbReference type="InterPro" id="IPR029329">
    <property type="entry name" value="DUF4472"/>
</dbReference>
<feature type="coiled-coil region" evidence="4">
    <location>
        <begin position="634"/>
        <end position="675"/>
    </location>
</feature>
<evidence type="ECO:0000256" key="4">
    <source>
        <dbReference type="SAM" id="Coils"/>
    </source>
</evidence>
<evidence type="ECO:0000259" key="5">
    <source>
        <dbReference type="PROSITE" id="PS50067"/>
    </source>
</evidence>
<dbReference type="Proteomes" id="UP000694888">
    <property type="component" value="Unplaced"/>
</dbReference>
<dbReference type="Pfam" id="PF00225">
    <property type="entry name" value="Kinesin"/>
    <property type="match status" value="1"/>
</dbReference>
<dbReference type="PROSITE" id="PS50067">
    <property type="entry name" value="KINESIN_MOTOR_2"/>
    <property type="match status" value="1"/>
</dbReference>
<dbReference type="InterPro" id="IPR036961">
    <property type="entry name" value="Kinesin_motor_dom_sf"/>
</dbReference>
<keyword evidence="4" id="KW-0175">Coiled coil</keyword>
<feature type="domain" description="Kinesin motor" evidence="5">
    <location>
        <begin position="2"/>
        <end position="325"/>
    </location>
</feature>
<reference evidence="7 8" key="1">
    <citation type="submission" date="2025-05" db="UniProtKB">
        <authorList>
            <consortium name="RefSeq"/>
        </authorList>
    </citation>
    <scope>IDENTIFICATION</scope>
</reference>
<keyword evidence="1 3" id="KW-0547">Nucleotide-binding</keyword>
<dbReference type="RefSeq" id="XP_005089165.1">
    <property type="nucleotide sequence ID" value="XM_005089108.2"/>
</dbReference>
<dbReference type="InterPro" id="IPR001752">
    <property type="entry name" value="Kinesin_motor_dom"/>
</dbReference>
<dbReference type="GeneID" id="101861475"/>
<evidence type="ECO:0000256" key="1">
    <source>
        <dbReference type="ARBA" id="ARBA00022741"/>
    </source>
</evidence>
<dbReference type="Gene3D" id="3.40.850.10">
    <property type="entry name" value="Kinesin motor domain"/>
    <property type="match status" value="1"/>
</dbReference>
<evidence type="ECO:0000313" key="8">
    <source>
        <dbReference type="RefSeq" id="XP_005089166.1"/>
    </source>
</evidence>
<dbReference type="PANTHER" id="PTHR22106">
    <property type="entry name" value="COILED-COIL DOMAIN-CONTAINING PROTEIN 78"/>
    <property type="match status" value="1"/>
</dbReference>
<gene>
    <name evidence="7 8" type="primary">LOC101861475</name>
</gene>
<dbReference type="PRINTS" id="PR00380">
    <property type="entry name" value="KINESINHEAVY"/>
</dbReference>
<evidence type="ECO:0000313" key="7">
    <source>
        <dbReference type="RefSeq" id="XP_005089165.1"/>
    </source>
</evidence>
<evidence type="ECO:0000313" key="6">
    <source>
        <dbReference type="Proteomes" id="UP000694888"/>
    </source>
</evidence>
<feature type="binding site" evidence="3">
    <location>
        <begin position="76"/>
        <end position="83"/>
    </location>
    <ligand>
        <name>ATP</name>
        <dbReference type="ChEBI" id="CHEBI:30616"/>
    </ligand>
</feature>
<dbReference type="Pfam" id="PF14739">
    <property type="entry name" value="DUF4472"/>
    <property type="match status" value="1"/>
</dbReference>
<dbReference type="SUPFAM" id="SSF52540">
    <property type="entry name" value="P-loop containing nucleoside triphosphate hydrolases"/>
    <property type="match status" value="1"/>
</dbReference>
<keyword evidence="2 3" id="KW-0067">ATP-binding</keyword>
<evidence type="ECO:0000256" key="2">
    <source>
        <dbReference type="ARBA" id="ARBA00022840"/>
    </source>
</evidence>
<dbReference type="SMART" id="SM00129">
    <property type="entry name" value="KISc"/>
    <property type="match status" value="1"/>
</dbReference>
<dbReference type="PANTHER" id="PTHR22106:SF5">
    <property type="entry name" value="COILED-COIL DOMAIN-CONTAINING PROTEIN 78"/>
    <property type="match status" value="1"/>
</dbReference>
<organism evidence="6 7">
    <name type="scientific">Aplysia californica</name>
    <name type="common">California sea hare</name>
    <dbReference type="NCBI Taxonomy" id="6500"/>
    <lineage>
        <taxon>Eukaryota</taxon>
        <taxon>Metazoa</taxon>
        <taxon>Spiralia</taxon>
        <taxon>Lophotrochozoa</taxon>
        <taxon>Mollusca</taxon>
        <taxon>Gastropoda</taxon>
        <taxon>Heterobranchia</taxon>
        <taxon>Euthyneura</taxon>
        <taxon>Tectipleura</taxon>
        <taxon>Aplysiida</taxon>
        <taxon>Aplysioidea</taxon>
        <taxon>Aplysiidae</taxon>
        <taxon>Aplysia</taxon>
    </lineage>
</organism>